<dbReference type="PROSITE" id="PS50042">
    <property type="entry name" value="CNMP_BINDING_3"/>
    <property type="match status" value="1"/>
</dbReference>
<dbReference type="Pfam" id="PF13545">
    <property type="entry name" value="HTH_Crp_2"/>
    <property type="match status" value="1"/>
</dbReference>
<evidence type="ECO:0000256" key="3">
    <source>
        <dbReference type="ARBA" id="ARBA00023163"/>
    </source>
</evidence>
<dbReference type="CDD" id="cd00092">
    <property type="entry name" value="HTH_CRP"/>
    <property type="match status" value="1"/>
</dbReference>
<dbReference type="PATRIC" id="fig|1262449.3.peg.2473"/>
<sequence>MQNSLEILKNIPIFSHLSEEVLQKIIELQNIKKYKKGEIIFYEGDKGEAFFFVKSGKVKIYKTSFDGRDITLNILGEGSIFAEVTLFNDINYPATVEVLENSEIGMILNKDIEKMILNNTILALQIIKVLTKRLYRSQKTLKEMAFSDTYNRISRTLLDLCERHGKETELGIEIDINITRQDIANMVGTSRETVSRIISELKKENILDTYSKKIIIIDKSKLRECIDEF</sequence>
<protein>
    <submittedName>
        <fullName evidence="6">CRP/FNR family transcriptional regulator</fullName>
    </submittedName>
    <submittedName>
        <fullName evidence="7">Transcriptional regulator, Crp/Fnr family</fullName>
    </submittedName>
</protein>
<dbReference type="InterPro" id="IPR000595">
    <property type="entry name" value="cNMP-bd_dom"/>
</dbReference>
<dbReference type="Proteomes" id="UP000028042">
    <property type="component" value="Unassembled WGS sequence"/>
</dbReference>
<dbReference type="SMART" id="SM00419">
    <property type="entry name" value="HTH_CRP"/>
    <property type="match status" value="1"/>
</dbReference>
<keyword evidence="9" id="KW-1185">Reference proteome</keyword>
<keyword evidence="2" id="KW-0238">DNA-binding</keyword>
<dbReference type="GO" id="GO:0003677">
    <property type="term" value="F:DNA binding"/>
    <property type="evidence" value="ECO:0007669"/>
    <property type="project" value="UniProtKB-KW"/>
</dbReference>
<dbReference type="EMBL" id="CP009268">
    <property type="protein sequence ID" value="AJA53632.1"/>
    <property type="molecule type" value="Genomic_DNA"/>
</dbReference>
<dbReference type="Proteomes" id="UP000030905">
    <property type="component" value="Chromosome"/>
</dbReference>
<dbReference type="RefSeq" id="WP_003445726.1">
    <property type="nucleotide sequence ID" value="NZ_ANZB01000008.1"/>
</dbReference>
<evidence type="ECO:0000259" key="5">
    <source>
        <dbReference type="PROSITE" id="PS51063"/>
    </source>
</evidence>
<dbReference type="Pfam" id="PF00027">
    <property type="entry name" value="cNMP_binding"/>
    <property type="match status" value="1"/>
</dbReference>
<dbReference type="eggNOG" id="COG0664">
    <property type="taxonomic scope" value="Bacteria"/>
</dbReference>
<evidence type="ECO:0000313" key="6">
    <source>
        <dbReference type="EMBL" id="AJA53632.1"/>
    </source>
</evidence>
<dbReference type="GO" id="GO:0003700">
    <property type="term" value="F:DNA-binding transcription factor activity"/>
    <property type="evidence" value="ECO:0007669"/>
    <property type="project" value="InterPro"/>
</dbReference>
<dbReference type="KEGG" id="cpae:CPAST_c35880"/>
<evidence type="ECO:0000259" key="4">
    <source>
        <dbReference type="PROSITE" id="PS50042"/>
    </source>
</evidence>
<dbReference type="SUPFAM" id="SSF46785">
    <property type="entry name" value="Winged helix' DNA-binding domain"/>
    <property type="match status" value="1"/>
</dbReference>
<reference evidence="7 8" key="3">
    <citation type="journal article" name="Genome Announc.">
        <title>Improved Draft Genome Sequence of Clostridium pasteurianum Strain ATCC 6013 (DSM 525) Using a Hybrid Next-Generation Sequencing Approach.</title>
        <authorList>
            <person name="Pyne M.E."/>
            <person name="Utturkar S."/>
            <person name="Brown S.D."/>
            <person name="Moo-Young M."/>
            <person name="Chung D.A."/>
            <person name="Chou C.P."/>
        </authorList>
    </citation>
    <scope>NUCLEOTIDE SEQUENCE [LARGE SCALE GENOMIC DNA]</scope>
    <source>
        <strain evidence="7 8">ATCC 6013</strain>
    </source>
</reference>
<keyword evidence="1" id="KW-0805">Transcription regulation</keyword>
<dbReference type="InterPro" id="IPR036388">
    <property type="entry name" value="WH-like_DNA-bd_sf"/>
</dbReference>
<dbReference type="InterPro" id="IPR014710">
    <property type="entry name" value="RmlC-like_jellyroll"/>
</dbReference>
<organism evidence="6 9">
    <name type="scientific">Clostridium pasteurianum DSM 525 = ATCC 6013</name>
    <dbReference type="NCBI Taxonomy" id="1262449"/>
    <lineage>
        <taxon>Bacteria</taxon>
        <taxon>Bacillati</taxon>
        <taxon>Bacillota</taxon>
        <taxon>Clostridia</taxon>
        <taxon>Eubacteriales</taxon>
        <taxon>Clostridiaceae</taxon>
        <taxon>Clostridium</taxon>
    </lineage>
</organism>
<evidence type="ECO:0000313" key="8">
    <source>
        <dbReference type="Proteomes" id="UP000028042"/>
    </source>
</evidence>
<name>A0A0H3J872_CLOPA</name>
<dbReference type="SMART" id="SM00100">
    <property type="entry name" value="cNMP"/>
    <property type="match status" value="1"/>
</dbReference>
<dbReference type="CDD" id="cd00038">
    <property type="entry name" value="CAP_ED"/>
    <property type="match status" value="1"/>
</dbReference>
<dbReference type="Gene3D" id="2.60.120.10">
    <property type="entry name" value="Jelly Rolls"/>
    <property type="match status" value="1"/>
</dbReference>
<dbReference type="KEGG" id="cpat:CLPA_c35880"/>
<dbReference type="InterPro" id="IPR018490">
    <property type="entry name" value="cNMP-bd_dom_sf"/>
</dbReference>
<dbReference type="Gene3D" id="1.10.10.10">
    <property type="entry name" value="Winged helix-like DNA-binding domain superfamily/Winged helix DNA-binding domain"/>
    <property type="match status" value="1"/>
</dbReference>
<dbReference type="InterPro" id="IPR036390">
    <property type="entry name" value="WH_DNA-bd_sf"/>
</dbReference>
<reference evidence="7" key="2">
    <citation type="submission" date="2015-10" db="EMBL/GenBank/DDBJ databases">
        <title>Improved Draft Genome Sequence of Clostridium pasteurianum Strain ATCC 6013 (DSM 525) Using a Hybrid Next-Generation Sequencing Approach.</title>
        <authorList>
            <person name="Pyne M.E."/>
            <person name="Utturkar S.M."/>
            <person name="Brown S.D."/>
            <person name="Moo-Young M."/>
            <person name="Chung D.A."/>
            <person name="Chou P.C."/>
        </authorList>
    </citation>
    <scope>NUCLEOTIDE SEQUENCE</scope>
    <source>
        <strain evidence="7">ATCC 6013</strain>
    </source>
</reference>
<dbReference type="InterPro" id="IPR012318">
    <property type="entry name" value="HTH_CRP"/>
</dbReference>
<dbReference type="FunFam" id="1.10.10.10:FF:000019">
    <property type="entry name" value="Crp/Fnr family transcriptional regulator"/>
    <property type="match status" value="1"/>
</dbReference>
<keyword evidence="3" id="KW-0804">Transcription</keyword>
<feature type="domain" description="HTH crp-type" evidence="5">
    <location>
        <begin position="147"/>
        <end position="220"/>
    </location>
</feature>
<reference evidence="6 9" key="1">
    <citation type="journal article" date="2015" name="Genome Announc.">
        <title>Complete Genome Sequence of the Nitrogen-Fixing and Solvent-Producing Clostridium pasteurianum DSM 525.</title>
        <authorList>
            <person name="Poehlein A."/>
            <person name="Grosse-Honebrink A."/>
            <person name="Zhang Y."/>
            <person name="Minton N.P."/>
            <person name="Daniel R."/>
        </authorList>
    </citation>
    <scope>NUCLEOTIDE SEQUENCE [LARGE SCALE GENOMIC DNA]</scope>
    <source>
        <strain evidence="6">DSM 525</strain>
        <strain evidence="9">DSM 525 / ATCC 6013</strain>
    </source>
</reference>
<dbReference type="PROSITE" id="PS00042">
    <property type="entry name" value="HTH_CRP_1"/>
    <property type="match status" value="1"/>
</dbReference>
<dbReference type="PRINTS" id="PR00034">
    <property type="entry name" value="HTHCRP"/>
</dbReference>
<dbReference type="PROSITE" id="PS51063">
    <property type="entry name" value="HTH_CRP_2"/>
    <property type="match status" value="1"/>
</dbReference>
<dbReference type="SUPFAM" id="SSF51206">
    <property type="entry name" value="cAMP-binding domain-like"/>
    <property type="match status" value="1"/>
</dbReference>
<dbReference type="AlphaFoldDB" id="A0A0H3J872"/>
<dbReference type="InterPro" id="IPR018335">
    <property type="entry name" value="Tscrpt_reg_HTH_Crp-type_CS"/>
</dbReference>
<dbReference type="EMBL" id="JPGY02000001">
    <property type="protein sequence ID" value="KRU14342.1"/>
    <property type="molecule type" value="Genomic_DNA"/>
</dbReference>
<dbReference type="GO" id="GO:0005829">
    <property type="term" value="C:cytosol"/>
    <property type="evidence" value="ECO:0007669"/>
    <property type="project" value="TreeGrafter"/>
</dbReference>
<evidence type="ECO:0000256" key="1">
    <source>
        <dbReference type="ARBA" id="ARBA00023015"/>
    </source>
</evidence>
<accession>A0A0H3J872</accession>
<evidence type="ECO:0000313" key="7">
    <source>
        <dbReference type="EMBL" id="KRU14342.1"/>
    </source>
</evidence>
<dbReference type="PANTHER" id="PTHR24567:SF74">
    <property type="entry name" value="HTH-TYPE TRANSCRIPTIONAL REGULATOR ARCR"/>
    <property type="match status" value="1"/>
</dbReference>
<proteinExistence type="predicted"/>
<evidence type="ECO:0000256" key="2">
    <source>
        <dbReference type="ARBA" id="ARBA00023125"/>
    </source>
</evidence>
<gene>
    <name evidence="6" type="ORF">CLPA_c35880</name>
    <name evidence="7" type="ORF">CP6013_03600</name>
</gene>
<dbReference type="PANTHER" id="PTHR24567">
    <property type="entry name" value="CRP FAMILY TRANSCRIPTIONAL REGULATORY PROTEIN"/>
    <property type="match status" value="1"/>
</dbReference>
<dbReference type="InterPro" id="IPR050397">
    <property type="entry name" value="Env_Response_Regulators"/>
</dbReference>
<feature type="domain" description="Cyclic nucleotide-binding" evidence="4">
    <location>
        <begin position="13"/>
        <end position="133"/>
    </location>
</feature>
<evidence type="ECO:0000313" key="9">
    <source>
        <dbReference type="Proteomes" id="UP000030905"/>
    </source>
</evidence>